<dbReference type="PANTHER" id="PTHR35024:SF4">
    <property type="entry name" value="POLYMER-FORMING CYTOSKELETAL PROTEIN"/>
    <property type="match status" value="1"/>
</dbReference>
<feature type="compositionally biased region" description="Pro residues" evidence="1">
    <location>
        <begin position="32"/>
        <end position="42"/>
    </location>
</feature>
<organism evidence="2 3">
    <name type="scientific">Tetraparma gracilis</name>
    <dbReference type="NCBI Taxonomy" id="2962635"/>
    <lineage>
        <taxon>Eukaryota</taxon>
        <taxon>Sar</taxon>
        <taxon>Stramenopiles</taxon>
        <taxon>Ochrophyta</taxon>
        <taxon>Bolidophyceae</taxon>
        <taxon>Parmales</taxon>
        <taxon>Triparmaceae</taxon>
        <taxon>Tetraparma</taxon>
    </lineage>
</organism>
<dbReference type="Proteomes" id="UP001165060">
    <property type="component" value="Unassembled WGS sequence"/>
</dbReference>
<dbReference type="PANTHER" id="PTHR35024">
    <property type="entry name" value="HYPOTHETICAL CYTOSOLIC PROTEIN"/>
    <property type="match status" value="1"/>
</dbReference>
<accession>A0ABQ6N3E6</accession>
<evidence type="ECO:0000313" key="3">
    <source>
        <dbReference type="Proteomes" id="UP001165060"/>
    </source>
</evidence>
<evidence type="ECO:0000313" key="2">
    <source>
        <dbReference type="EMBL" id="GMI38850.1"/>
    </source>
</evidence>
<dbReference type="EMBL" id="BRYB01002053">
    <property type="protein sequence ID" value="GMI38850.1"/>
    <property type="molecule type" value="Genomic_DNA"/>
</dbReference>
<evidence type="ECO:0000256" key="1">
    <source>
        <dbReference type="SAM" id="MobiDB-lite"/>
    </source>
</evidence>
<feature type="compositionally biased region" description="Basic residues" evidence="1">
    <location>
        <begin position="11"/>
        <end position="21"/>
    </location>
</feature>
<comment type="caution">
    <text evidence="2">The sequence shown here is derived from an EMBL/GenBank/DDBJ whole genome shotgun (WGS) entry which is preliminary data.</text>
</comment>
<protein>
    <recommendedName>
        <fullName evidence="4">Polymer-forming cytoskeletal protein</fullName>
    </recommendedName>
</protein>
<name>A0ABQ6N3E6_9STRA</name>
<dbReference type="InterPro" id="IPR007607">
    <property type="entry name" value="BacA/B"/>
</dbReference>
<evidence type="ECO:0008006" key="4">
    <source>
        <dbReference type="Google" id="ProtNLM"/>
    </source>
</evidence>
<sequence>MPAEPPVPIPKKNKHGKGRKFKTPEEDSPSSPEEPIPAPPSRPVGAARNAAKMNSPGFDDDDDFSARRPSPAYSDVGDDPMHEPKNILEEVPETTIGENVTVTGKLAFEKLLRIDGSFEGELDSDGDLIIGRTGKLVGDVAGMGELIIDGKVVGNLQASKIELRAKASVFGNVTCRSLTMDPTCVVVGSMNVNPFAPAEIGQDLKEVKAAPAQAAPAKAAPAAPAAAAPAAAAPAAPAAAAPAAAPAAAAPAAPAAAAPAAAAPAAPAAAAPAADKPAEPAAAEEKKE</sequence>
<gene>
    <name evidence="2" type="ORF">TeGR_g11899</name>
</gene>
<feature type="region of interest" description="Disordered" evidence="1">
    <location>
        <begin position="1"/>
        <end position="84"/>
    </location>
</feature>
<dbReference type="Pfam" id="PF04519">
    <property type="entry name" value="Bactofilin"/>
    <property type="match status" value="1"/>
</dbReference>
<keyword evidence="3" id="KW-1185">Reference proteome</keyword>
<reference evidence="2 3" key="1">
    <citation type="journal article" date="2023" name="Commun. Biol.">
        <title>Genome analysis of Parmales, the sister group of diatoms, reveals the evolutionary specialization of diatoms from phago-mixotrophs to photoautotrophs.</title>
        <authorList>
            <person name="Ban H."/>
            <person name="Sato S."/>
            <person name="Yoshikawa S."/>
            <person name="Yamada K."/>
            <person name="Nakamura Y."/>
            <person name="Ichinomiya M."/>
            <person name="Sato N."/>
            <person name="Blanc-Mathieu R."/>
            <person name="Endo H."/>
            <person name="Kuwata A."/>
            <person name="Ogata H."/>
        </authorList>
    </citation>
    <scope>NUCLEOTIDE SEQUENCE [LARGE SCALE GENOMIC DNA]</scope>
</reference>
<proteinExistence type="predicted"/>
<feature type="region of interest" description="Disordered" evidence="1">
    <location>
        <begin position="264"/>
        <end position="288"/>
    </location>
</feature>
<feature type="compositionally biased region" description="Low complexity" evidence="1">
    <location>
        <begin position="264"/>
        <end position="281"/>
    </location>
</feature>